<dbReference type="HOGENOM" id="CLU_1593776_0_0_0"/>
<dbReference type="Proteomes" id="UP000010467">
    <property type="component" value="Chromosome"/>
</dbReference>
<dbReference type="EMBL" id="CP003382">
    <property type="protein sequence ID" value="AFZ68747.1"/>
    <property type="molecule type" value="Genomic_DNA"/>
</dbReference>
<keyword evidence="1" id="KW-0732">Signal</keyword>
<dbReference type="InterPro" id="IPR006311">
    <property type="entry name" value="TAT_signal"/>
</dbReference>
<dbReference type="RefSeq" id="WP_015237045.1">
    <property type="nucleotide sequence ID" value="NC_019793.1"/>
</dbReference>
<name>L0A6E9_DEIPD</name>
<protein>
    <submittedName>
        <fullName evidence="3">CHRD domain-containing protein</fullName>
    </submittedName>
</protein>
<sequence>MSETKQLHRRQVLSGAGIVGLGAVLASCAPATAQQPAATSEYSANMMPGNVLPTPPTNTNAISVATATLQGNRLRVRGSYAGLSGPLRNYATDPVDPPNPRITSAVHIHQMAADPAAMPNGPFLFAMTVMMTNANSGTFTGDVTLTDAQRAALMAGNFYMDIHTTTNRAGEVRGPLTVIQGS</sequence>
<dbReference type="KEGG" id="dpd:Deipe_3306"/>
<accession>L0A6E9</accession>
<dbReference type="PROSITE" id="PS51318">
    <property type="entry name" value="TAT"/>
    <property type="match status" value="1"/>
</dbReference>
<dbReference type="AlphaFoldDB" id="L0A6E9"/>
<proteinExistence type="predicted"/>
<reference evidence="4" key="1">
    <citation type="submission" date="2012-03" db="EMBL/GenBank/DDBJ databases">
        <title>Complete sequence of chromosome of Deinococcus peraridilitoris DSM 19664.</title>
        <authorList>
            <person name="Lucas S."/>
            <person name="Copeland A."/>
            <person name="Lapidus A."/>
            <person name="Glavina del Rio T."/>
            <person name="Dalin E."/>
            <person name="Tice H."/>
            <person name="Bruce D."/>
            <person name="Goodwin L."/>
            <person name="Pitluck S."/>
            <person name="Peters L."/>
            <person name="Mikhailova N."/>
            <person name="Lu M."/>
            <person name="Kyrpides N."/>
            <person name="Mavromatis K."/>
            <person name="Ivanova N."/>
            <person name="Brettin T."/>
            <person name="Detter J.C."/>
            <person name="Han C."/>
            <person name="Larimer F."/>
            <person name="Land M."/>
            <person name="Hauser L."/>
            <person name="Markowitz V."/>
            <person name="Cheng J.-F."/>
            <person name="Hugenholtz P."/>
            <person name="Woyke T."/>
            <person name="Wu D."/>
            <person name="Pukall R."/>
            <person name="Steenblock K."/>
            <person name="Brambilla E."/>
            <person name="Klenk H.-P."/>
            <person name="Eisen J.A."/>
        </authorList>
    </citation>
    <scope>NUCLEOTIDE SEQUENCE [LARGE SCALE GENOMIC DNA]</scope>
    <source>
        <strain evidence="4">DSM 19664 / LMG 22246 / CIP 109416 / KR-200</strain>
    </source>
</reference>
<dbReference type="SMART" id="SM00754">
    <property type="entry name" value="CHRD"/>
    <property type="match status" value="1"/>
</dbReference>
<keyword evidence="4" id="KW-1185">Reference proteome</keyword>
<dbReference type="PROSITE" id="PS50933">
    <property type="entry name" value="CHRD"/>
    <property type="match status" value="1"/>
</dbReference>
<dbReference type="eggNOG" id="COG2931">
    <property type="taxonomic scope" value="Bacteria"/>
</dbReference>
<dbReference type="Pfam" id="PF07452">
    <property type="entry name" value="CHRD"/>
    <property type="match status" value="1"/>
</dbReference>
<evidence type="ECO:0000256" key="1">
    <source>
        <dbReference type="SAM" id="SignalP"/>
    </source>
</evidence>
<evidence type="ECO:0000313" key="3">
    <source>
        <dbReference type="EMBL" id="AFZ68747.1"/>
    </source>
</evidence>
<evidence type="ECO:0000259" key="2">
    <source>
        <dbReference type="PROSITE" id="PS50933"/>
    </source>
</evidence>
<dbReference type="InterPro" id="IPR010895">
    <property type="entry name" value="CHRD"/>
</dbReference>
<dbReference type="PATRIC" id="fig|937777.3.peg.3322"/>
<feature type="domain" description="CHRD" evidence="2">
    <location>
        <begin position="38"/>
        <end position="181"/>
    </location>
</feature>
<organism evidence="3 4">
    <name type="scientific">Deinococcus peraridilitoris (strain DSM 19664 / LMG 22246 / CIP 109416 / KR-200)</name>
    <dbReference type="NCBI Taxonomy" id="937777"/>
    <lineage>
        <taxon>Bacteria</taxon>
        <taxon>Thermotogati</taxon>
        <taxon>Deinococcota</taxon>
        <taxon>Deinococci</taxon>
        <taxon>Deinococcales</taxon>
        <taxon>Deinococcaceae</taxon>
        <taxon>Deinococcus</taxon>
    </lineage>
</organism>
<evidence type="ECO:0000313" key="4">
    <source>
        <dbReference type="Proteomes" id="UP000010467"/>
    </source>
</evidence>
<gene>
    <name evidence="3" type="ordered locus">Deipe_3306</name>
</gene>
<dbReference type="PROSITE" id="PS51257">
    <property type="entry name" value="PROKAR_LIPOPROTEIN"/>
    <property type="match status" value="1"/>
</dbReference>
<feature type="signal peptide" evidence="1">
    <location>
        <begin position="1"/>
        <end position="33"/>
    </location>
</feature>
<dbReference type="STRING" id="937777.Deipe_3306"/>
<feature type="chain" id="PRO_5003939040" evidence="1">
    <location>
        <begin position="34"/>
        <end position="182"/>
    </location>
</feature>
<dbReference type="OrthoDB" id="9770043at2"/>